<proteinExistence type="predicted"/>
<organism evidence="1 2">
    <name type="scientific">Naganishia vaughanmartiniae</name>
    <dbReference type="NCBI Taxonomy" id="1424756"/>
    <lineage>
        <taxon>Eukaryota</taxon>
        <taxon>Fungi</taxon>
        <taxon>Dikarya</taxon>
        <taxon>Basidiomycota</taxon>
        <taxon>Agaricomycotina</taxon>
        <taxon>Tremellomycetes</taxon>
        <taxon>Filobasidiales</taxon>
        <taxon>Filobasidiaceae</taxon>
        <taxon>Naganishia</taxon>
    </lineage>
</organism>
<sequence length="351" mass="39639">MSSGSSSEDRKLSVFVNFPSPYTHSLILSALTSVLPSLSLTFDPPNESNVPDLQWADYDLLCLDTIQSNPSTQLISSYVYRKTLIRKHMLHAAIQEYLAKQRHRGTQANVLEKAIPRGWAIDIQFADELDELMVDELYDLREDLQENESAEEPSDRKWFVLKPGMSDKGQGIRMFSTEDELTAIFESFEPESDEEEEEDESEDEDEKITGSQDQEAINKMKELAMKDFPDDESDDAPEEDASDEEDGQLETGIFGVDLLLSFDPADTQAPLVITLLEFNASPDFTQSGNRLRDELAEAFKGVIKLVVAPFFDIKRFADEDDDAHRASSSLQIGEEESGWKKIGEQETRGTW</sequence>
<comment type="caution">
    <text evidence="1">The sequence shown here is derived from an EMBL/GenBank/DDBJ whole genome shotgun (WGS) entry which is preliminary data.</text>
</comment>
<reference evidence="1" key="1">
    <citation type="submission" date="2023-04" db="EMBL/GenBank/DDBJ databases">
        <title>Draft Genome sequencing of Naganishia species isolated from polar environments using Oxford Nanopore Technology.</title>
        <authorList>
            <person name="Leo P."/>
            <person name="Venkateswaran K."/>
        </authorList>
    </citation>
    <scope>NUCLEOTIDE SEQUENCE</scope>
    <source>
        <strain evidence="1">MNA-CCFEE 5425</strain>
    </source>
</reference>
<gene>
    <name evidence="1" type="ORF">QFC22_003262</name>
</gene>
<accession>A0ACC2X7F6</accession>
<dbReference type="Proteomes" id="UP001243375">
    <property type="component" value="Unassembled WGS sequence"/>
</dbReference>
<dbReference type="EMBL" id="JASBWU010000008">
    <property type="protein sequence ID" value="KAJ9119553.1"/>
    <property type="molecule type" value="Genomic_DNA"/>
</dbReference>
<evidence type="ECO:0000313" key="2">
    <source>
        <dbReference type="Proteomes" id="UP001243375"/>
    </source>
</evidence>
<evidence type="ECO:0000313" key="1">
    <source>
        <dbReference type="EMBL" id="KAJ9119553.1"/>
    </source>
</evidence>
<protein>
    <submittedName>
        <fullName evidence="1">Uncharacterized protein</fullName>
    </submittedName>
</protein>
<keyword evidence="2" id="KW-1185">Reference proteome</keyword>
<name>A0ACC2X7F6_9TREE</name>